<dbReference type="Gene3D" id="3.40.50.300">
    <property type="entry name" value="P-loop containing nucleotide triphosphate hydrolases"/>
    <property type="match status" value="2"/>
</dbReference>
<comment type="caution">
    <text evidence="2">The sequence shown here is derived from an EMBL/GenBank/DDBJ whole genome shotgun (WGS) entry which is preliminary data.</text>
</comment>
<dbReference type="InterPro" id="IPR051162">
    <property type="entry name" value="T4SS_component"/>
</dbReference>
<dbReference type="Pfam" id="PF01935">
    <property type="entry name" value="DUF87"/>
    <property type="match status" value="1"/>
</dbReference>
<reference evidence="2" key="1">
    <citation type="journal article" date="2015" name="Nature">
        <title>Complex archaea that bridge the gap between prokaryotes and eukaryotes.</title>
        <authorList>
            <person name="Spang A."/>
            <person name="Saw J.H."/>
            <person name="Jorgensen S.L."/>
            <person name="Zaremba-Niedzwiedzka K."/>
            <person name="Martijn J."/>
            <person name="Lind A.E."/>
            <person name="van Eijk R."/>
            <person name="Schleper C."/>
            <person name="Guy L."/>
            <person name="Ettema T.J."/>
        </authorList>
    </citation>
    <scope>NUCLEOTIDE SEQUENCE</scope>
</reference>
<name>A0A0F9L4Z6_9ZZZZ</name>
<proteinExistence type="predicted"/>
<organism evidence="2">
    <name type="scientific">marine sediment metagenome</name>
    <dbReference type="NCBI Taxonomy" id="412755"/>
    <lineage>
        <taxon>unclassified sequences</taxon>
        <taxon>metagenomes</taxon>
        <taxon>ecological metagenomes</taxon>
    </lineage>
</organism>
<dbReference type="PANTHER" id="PTHR30121">
    <property type="entry name" value="UNCHARACTERIZED PROTEIN YJGR-RELATED"/>
    <property type="match status" value="1"/>
</dbReference>
<dbReference type="PANTHER" id="PTHR30121:SF6">
    <property type="entry name" value="SLR6007 PROTEIN"/>
    <property type="match status" value="1"/>
</dbReference>
<gene>
    <name evidence="2" type="ORF">LCGC14_1320580</name>
</gene>
<evidence type="ECO:0000259" key="1">
    <source>
        <dbReference type="Pfam" id="PF01935"/>
    </source>
</evidence>
<protein>
    <recommendedName>
        <fullName evidence="1">Helicase HerA central domain-containing protein</fullName>
    </recommendedName>
</protein>
<dbReference type="EMBL" id="LAZR01007877">
    <property type="protein sequence ID" value="KKM82341.1"/>
    <property type="molecule type" value="Genomic_DNA"/>
</dbReference>
<dbReference type="InterPro" id="IPR002789">
    <property type="entry name" value="HerA_central"/>
</dbReference>
<feature type="domain" description="Helicase HerA central" evidence="1">
    <location>
        <begin position="304"/>
        <end position="349"/>
    </location>
</feature>
<dbReference type="SUPFAM" id="SSF52540">
    <property type="entry name" value="P-loop containing nucleoside triphosphate hydrolases"/>
    <property type="match status" value="1"/>
</dbReference>
<dbReference type="InterPro" id="IPR027417">
    <property type="entry name" value="P-loop_NTPase"/>
</dbReference>
<dbReference type="AlphaFoldDB" id="A0A0F9L4Z6"/>
<sequence length="649" mass="75436">MGIVGYQSRIRITQALPYKEKELIVDPKSKYYHLLNSSWLFDPFGENTTYGVEFKINESFSWDFFLYTKNILKAKELGGALLMSLQEKFKGLDGSVETFPLYFKFLEIKRPLYEIKIPTNPIRKLHFFRKLLNYYKTPRRKIDINMFILWKKDDLLKPVLLDKYMLKIFVSLKPCKDYSEKIEDQAPLYRAVLRYLVSDMSIPPYVKVDFELISPKKWRDILVCDVFPTRSKYGLGLYESVPRELLPNYIKPDMIDFTIPYDLPLLKPPTLANRNLINLPVLKDDSHYLILGNKLTDGVISNERVAIDIDCLNTHLNIFGKSGSGKSTLMKIIIKKLNYKRPDVGILIINLVKPDLEVDFPMVSSYKFPTEKFKVPYIITGNRIKKSISRNSNVLAACLGLKYVGPVIISETFQRCYTEYGEFPLRITDFFNCVENNLKAKPYDPDTQKTILTAFKRRIDELFTNLELEKTLRFQREVPEWFSRWRNGGKILIDLTDCDNKEQHLLTMLIFQMIETLIPFDTSNKLRHLITIDEAHRVIGKSRDNDPESAEFIMKNRINAIFSKTIEECRSKGLGILIAEQKPYLLLDSAIDSAAIKILFSLGYPSNELFTGNVKEREMLLNLSPRYALVINGTNSERYLSRTADDKEF</sequence>
<evidence type="ECO:0000313" key="2">
    <source>
        <dbReference type="EMBL" id="KKM82341.1"/>
    </source>
</evidence>
<accession>A0A0F9L4Z6</accession>